<feature type="signal peptide" evidence="3">
    <location>
        <begin position="1"/>
        <end position="24"/>
    </location>
</feature>
<keyword evidence="3" id="KW-0732">Signal</keyword>
<dbReference type="Gene3D" id="2.10.50.10">
    <property type="entry name" value="Tumor Necrosis Factor Receptor, subunit A, domain 2"/>
    <property type="match status" value="1"/>
</dbReference>
<protein>
    <submittedName>
        <fullName evidence="4">Uncharacterized protein</fullName>
    </submittedName>
</protein>
<evidence type="ECO:0000313" key="4">
    <source>
        <dbReference type="EMBL" id="KAJ8021341.1"/>
    </source>
</evidence>
<dbReference type="OrthoDB" id="10590375at2759"/>
<evidence type="ECO:0000313" key="5">
    <source>
        <dbReference type="Proteomes" id="UP001152320"/>
    </source>
</evidence>
<evidence type="ECO:0000256" key="2">
    <source>
        <dbReference type="SAM" id="Phobius"/>
    </source>
</evidence>
<evidence type="ECO:0000256" key="3">
    <source>
        <dbReference type="SAM" id="SignalP"/>
    </source>
</evidence>
<feature type="region of interest" description="Disordered" evidence="1">
    <location>
        <begin position="161"/>
        <end position="185"/>
    </location>
</feature>
<gene>
    <name evidence="4" type="ORF">HOLleu_38508</name>
</gene>
<name>A0A9Q0YH18_HOLLE</name>
<feature type="chain" id="PRO_5040442289" evidence="3">
    <location>
        <begin position="25"/>
        <end position="278"/>
    </location>
</feature>
<proteinExistence type="predicted"/>
<keyword evidence="2" id="KW-0812">Transmembrane</keyword>
<evidence type="ECO:0000256" key="1">
    <source>
        <dbReference type="SAM" id="MobiDB-lite"/>
    </source>
</evidence>
<reference evidence="4" key="1">
    <citation type="submission" date="2021-10" db="EMBL/GenBank/DDBJ databases">
        <title>Tropical sea cucumber genome reveals ecological adaptation and Cuvierian tubules defense mechanism.</title>
        <authorList>
            <person name="Chen T."/>
        </authorList>
    </citation>
    <scope>NUCLEOTIDE SEQUENCE</scope>
    <source>
        <strain evidence="4">Nanhai2018</strain>
        <tissue evidence="4">Muscle</tissue>
    </source>
</reference>
<organism evidence="4 5">
    <name type="scientific">Holothuria leucospilota</name>
    <name type="common">Black long sea cucumber</name>
    <name type="synonym">Mertensiothuria leucospilota</name>
    <dbReference type="NCBI Taxonomy" id="206669"/>
    <lineage>
        <taxon>Eukaryota</taxon>
        <taxon>Metazoa</taxon>
        <taxon>Echinodermata</taxon>
        <taxon>Eleutherozoa</taxon>
        <taxon>Echinozoa</taxon>
        <taxon>Holothuroidea</taxon>
        <taxon>Aspidochirotacea</taxon>
        <taxon>Aspidochirotida</taxon>
        <taxon>Holothuriidae</taxon>
        <taxon>Holothuria</taxon>
    </lineage>
</organism>
<feature type="compositionally biased region" description="Polar residues" evidence="1">
    <location>
        <begin position="176"/>
        <end position="185"/>
    </location>
</feature>
<sequence length="278" mass="30872">MTSRELYCMLALWFIHQSLPYIQAQPNNAPALESKATSNQLPENNELRSHHGKAVLSEEQNQHCFKTSILGSSESNGDLLVRYCYPGYRRSRENETCSGSHGCCHCAEGTYMPKPNDCRHCIMKTFCHDFGLEYEDFGSSTNNSKCGEQIQKQQADGTSVSTTSGAQAVPSHHTTDILSSPSTLPTTYESEQAGISGLELWIKEHALVFAVFAFMFGVLLVLGLTCFACFCILRGRKEKRNFISSCYGLNIVEHQSDDCSSEAYKLTDNTAEEEAVET</sequence>
<accession>A0A9Q0YH18</accession>
<dbReference type="EMBL" id="JAIZAY010000021">
    <property type="protein sequence ID" value="KAJ8021341.1"/>
    <property type="molecule type" value="Genomic_DNA"/>
</dbReference>
<feature type="transmembrane region" description="Helical" evidence="2">
    <location>
        <begin position="206"/>
        <end position="233"/>
    </location>
</feature>
<comment type="caution">
    <text evidence="4">The sequence shown here is derived from an EMBL/GenBank/DDBJ whole genome shotgun (WGS) entry which is preliminary data.</text>
</comment>
<keyword evidence="2" id="KW-0472">Membrane</keyword>
<dbReference type="Proteomes" id="UP001152320">
    <property type="component" value="Chromosome 21"/>
</dbReference>
<dbReference type="AlphaFoldDB" id="A0A9Q0YH18"/>
<keyword evidence="2" id="KW-1133">Transmembrane helix</keyword>
<keyword evidence="5" id="KW-1185">Reference proteome</keyword>